<keyword evidence="1" id="KW-0472">Membrane</keyword>
<feature type="transmembrane region" description="Helical" evidence="1">
    <location>
        <begin position="17"/>
        <end position="38"/>
    </location>
</feature>
<evidence type="ECO:0000313" key="3">
    <source>
        <dbReference type="Proteomes" id="UP001500325"/>
    </source>
</evidence>
<evidence type="ECO:0000313" key="2">
    <source>
        <dbReference type="EMBL" id="GAA4697953.1"/>
    </source>
</evidence>
<protein>
    <submittedName>
        <fullName evidence="2">Uncharacterized protein</fullName>
    </submittedName>
</protein>
<dbReference type="EMBL" id="BAABIC010000013">
    <property type="protein sequence ID" value="GAA4697953.1"/>
    <property type="molecule type" value="Genomic_DNA"/>
</dbReference>
<keyword evidence="1" id="KW-0812">Transmembrane</keyword>
<accession>A0ABP8X114</accession>
<organism evidence="2 3">
    <name type="scientific">Pseudonocardia yuanmonensis</name>
    <dbReference type="NCBI Taxonomy" id="1095914"/>
    <lineage>
        <taxon>Bacteria</taxon>
        <taxon>Bacillati</taxon>
        <taxon>Actinomycetota</taxon>
        <taxon>Actinomycetes</taxon>
        <taxon>Pseudonocardiales</taxon>
        <taxon>Pseudonocardiaceae</taxon>
        <taxon>Pseudonocardia</taxon>
    </lineage>
</organism>
<evidence type="ECO:0000256" key="1">
    <source>
        <dbReference type="SAM" id="Phobius"/>
    </source>
</evidence>
<gene>
    <name evidence="2" type="ORF">GCM10023215_40420</name>
</gene>
<reference evidence="3" key="1">
    <citation type="journal article" date="2019" name="Int. J. Syst. Evol. Microbiol.">
        <title>The Global Catalogue of Microorganisms (GCM) 10K type strain sequencing project: providing services to taxonomists for standard genome sequencing and annotation.</title>
        <authorList>
            <consortium name="The Broad Institute Genomics Platform"/>
            <consortium name="The Broad Institute Genome Sequencing Center for Infectious Disease"/>
            <person name="Wu L."/>
            <person name="Ma J."/>
        </authorList>
    </citation>
    <scope>NUCLEOTIDE SEQUENCE [LARGE SCALE GENOMIC DNA]</scope>
    <source>
        <strain evidence="3">JCM 18055</strain>
    </source>
</reference>
<name>A0ABP8X114_9PSEU</name>
<comment type="caution">
    <text evidence="2">The sequence shown here is derived from an EMBL/GenBank/DDBJ whole genome shotgun (WGS) entry which is preliminary data.</text>
</comment>
<keyword evidence="3" id="KW-1185">Reference proteome</keyword>
<proteinExistence type="predicted"/>
<dbReference type="RefSeq" id="WP_345382181.1">
    <property type="nucleotide sequence ID" value="NZ_BAABIC010000013.1"/>
</dbReference>
<keyword evidence="1" id="KW-1133">Transmembrane helix</keyword>
<dbReference type="Proteomes" id="UP001500325">
    <property type="component" value="Unassembled WGS sequence"/>
</dbReference>
<sequence length="53" mass="5733">MAADPTGSGVYLHLPEWLATIFESGISAYAIFAVRLNLLFNHFSRTEGPAAAH</sequence>